<feature type="compositionally biased region" description="Polar residues" evidence="1">
    <location>
        <begin position="1"/>
        <end position="13"/>
    </location>
</feature>
<dbReference type="AlphaFoldDB" id="A0A5J4TG65"/>
<feature type="non-terminal residue" evidence="2">
    <location>
        <position position="1"/>
    </location>
</feature>
<organism evidence="2 3">
    <name type="scientific">Streblomastix strix</name>
    <dbReference type="NCBI Taxonomy" id="222440"/>
    <lineage>
        <taxon>Eukaryota</taxon>
        <taxon>Metamonada</taxon>
        <taxon>Preaxostyla</taxon>
        <taxon>Oxymonadida</taxon>
        <taxon>Streblomastigidae</taxon>
        <taxon>Streblomastix</taxon>
    </lineage>
</organism>
<feature type="region of interest" description="Disordered" evidence="1">
    <location>
        <begin position="1"/>
        <end position="58"/>
    </location>
</feature>
<comment type="caution">
    <text evidence="2">The sequence shown here is derived from an EMBL/GenBank/DDBJ whole genome shotgun (WGS) entry which is preliminary data.</text>
</comment>
<gene>
    <name evidence="2" type="ORF">EZS28_047286</name>
</gene>
<feature type="region of interest" description="Disordered" evidence="1">
    <location>
        <begin position="85"/>
        <end position="120"/>
    </location>
</feature>
<reference evidence="2 3" key="1">
    <citation type="submission" date="2019-03" db="EMBL/GenBank/DDBJ databases">
        <title>Single cell metagenomics reveals metabolic interactions within the superorganism composed of flagellate Streblomastix strix and complex community of Bacteroidetes bacteria on its surface.</title>
        <authorList>
            <person name="Treitli S.C."/>
            <person name="Kolisko M."/>
            <person name="Husnik F."/>
            <person name="Keeling P."/>
            <person name="Hampl V."/>
        </authorList>
    </citation>
    <scope>NUCLEOTIDE SEQUENCE [LARGE SCALE GENOMIC DNA]</scope>
    <source>
        <strain evidence="2">ST1C</strain>
    </source>
</reference>
<accession>A0A5J4TG65</accession>
<evidence type="ECO:0000313" key="2">
    <source>
        <dbReference type="EMBL" id="KAA6357187.1"/>
    </source>
</evidence>
<name>A0A5J4TG65_9EUKA</name>
<dbReference type="EMBL" id="SNRW01031787">
    <property type="protein sequence ID" value="KAA6357187.1"/>
    <property type="molecule type" value="Genomic_DNA"/>
</dbReference>
<proteinExistence type="predicted"/>
<evidence type="ECO:0000313" key="3">
    <source>
        <dbReference type="Proteomes" id="UP000324800"/>
    </source>
</evidence>
<evidence type="ECO:0000256" key="1">
    <source>
        <dbReference type="SAM" id="MobiDB-lite"/>
    </source>
</evidence>
<protein>
    <submittedName>
        <fullName evidence="2">Uncharacterized protein</fullName>
    </submittedName>
</protein>
<dbReference type="Proteomes" id="UP000324800">
    <property type="component" value="Unassembled WGS sequence"/>
</dbReference>
<sequence>RCKSSQTRNNNQLKGHKIPNWSKNNRFIPQHPTIPNGKSVEATNTSDGTSQEKETCKKKGLGFGTWRYPILKSITQTRRASRQATLQVYGQGSSQLRLEQEESTEQESDTRDRSFIINYS</sequence>